<evidence type="ECO:0000313" key="2">
    <source>
        <dbReference type="EMBL" id="ENZ04162.1"/>
    </source>
</evidence>
<feature type="transmembrane region" description="Helical" evidence="1">
    <location>
        <begin position="37"/>
        <end position="57"/>
    </location>
</feature>
<protein>
    <submittedName>
        <fullName evidence="2">Uncharacterized protein</fullName>
    </submittedName>
</protein>
<proteinExistence type="predicted"/>
<keyword evidence="1" id="KW-0812">Transmembrane</keyword>
<keyword evidence="1" id="KW-1133">Transmembrane helix</keyword>
<comment type="caution">
    <text evidence="2">The sequence shown here is derived from an EMBL/GenBank/DDBJ whole genome shotgun (WGS) entry which is preliminary data.</text>
</comment>
<dbReference type="EMBL" id="AGYR01000099">
    <property type="protein sequence ID" value="ENZ04162.1"/>
    <property type="molecule type" value="Genomic_DNA"/>
</dbReference>
<keyword evidence="1" id="KW-0472">Membrane</keyword>
<feature type="transmembrane region" description="Helical" evidence="1">
    <location>
        <begin position="7"/>
        <end position="25"/>
    </location>
</feature>
<dbReference type="PATRIC" id="fig|999408.3.peg.6314"/>
<evidence type="ECO:0000313" key="3">
    <source>
        <dbReference type="Proteomes" id="UP000013085"/>
    </source>
</evidence>
<evidence type="ECO:0000256" key="1">
    <source>
        <dbReference type="SAM" id="Phobius"/>
    </source>
</evidence>
<dbReference type="AlphaFoldDB" id="A0A0E2H1Q1"/>
<name>A0A0E2H1Q1_9FIRM</name>
<accession>A0A0E2H1Q1</accession>
<dbReference type="HOGENOM" id="CLU_2842019_0_0_9"/>
<sequence length="65" mass="7533">MKKKSYWLSISVFVLILIWTVYYYAMQYTGGFADLKDSIVCGIVGLICIVFIVKRTIDFLKNKKS</sequence>
<reference evidence="2 3" key="1">
    <citation type="submission" date="2013-01" db="EMBL/GenBank/DDBJ databases">
        <title>The Genome Sequence of Clostridium clostridioforme 90A8.</title>
        <authorList>
            <consortium name="The Broad Institute Genome Sequencing Platform"/>
            <person name="Earl A."/>
            <person name="Ward D."/>
            <person name="Feldgarden M."/>
            <person name="Gevers D."/>
            <person name="Courvalin P."/>
            <person name="Lambert T."/>
            <person name="Walker B."/>
            <person name="Young S.K."/>
            <person name="Zeng Q."/>
            <person name="Gargeya S."/>
            <person name="Fitzgerald M."/>
            <person name="Haas B."/>
            <person name="Abouelleil A."/>
            <person name="Alvarado L."/>
            <person name="Arachchi H.M."/>
            <person name="Berlin A.M."/>
            <person name="Chapman S.B."/>
            <person name="Dewar J."/>
            <person name="Goldberg J."/>
            <person name="Griggs A."/>
            <person name="Gujja S."/>
            <person name="Hansen M."/>
            <person name="Howarth C."/>
            <person name="Imamovic A."/>
            <person name="Larimer J."/>
            <person name="McCowan C."/>
            <person name="Murphy C."/>
            <person name="Neiman D."/>
            <person name="Pearson M."/>
            <person name="Priest M."/>
            <person name="Roberts A."/>
            <person name="Saif S."/>
            <person name="Shea T."/>
            <person name="Sisk P."/>
            <person name="Sykes S."/>
            <person name="Wortman J."/>
            <person name="Nusbaum C."/>
            <person name="Birren B."/>
        </authorList>
    </citation>
    <scope>NUCLEOTIDE SEQUENCE [LARGE SCALE GENOMIC DNA]</scope>
    <source>
        <strain evidence="2 3">90A8</strain>
    </source>
</reference>
<organism evidence="2 3">
    <name type="scientific">[Clostridium] clostridioforme 90A8</name>
    <dbReference type="NCBI Taxonomy" id="999408"/>
    <lineage>
        <taxon>Bacteria</taxon>
        <taxon>Bacillati</taxon>
        <taxon>Bacillota</taxon>
        <taxon>Clostridia</taxon>
        <taxon>Lachnospirales</taxon>
        <taxon>Lachnospiraceae</taxon>
        <taxon>Enterocloster</taxon>
    </lineage>
</organism>
<dbReference type="Proteomes" id="UP000013085">
    <property type="component" value="Unassembled WGS sequence"/>
</dbReference>
<gene>
    <name evidence="2" type="ORF">HMPREF1090_05913</name>
</gene>